<evidence type="ECO:0000256" key="4">
    <source>
        <dbReference type="ARBA" id="ARBA00020295"/>
    </source>
</evidence>
<keyword evidence="5 10" id="KW-0328">Glycosyltransferase</keyword>
<evidence type="ECO:0000256" key="6">
    <source>
        <dbReference type="ARBA" id="ARBA00022679"/>
    </source>
</evidence>
<evidence type="ECO:0000256" key="5">
    <source>
        <dbReference type="ARBA" id="ARBA00022676"/>
    </source>
</evidence>
<dbReference type="Gene3D" id="3.20.20.80">
    <property type="entry name" value="Glycosidases"/>
    <property type="match status" value="1"/>
</dbReference>
<dbReference type="NCBIfam" id="TIGR00217">
    <property type="entry name" value="malQ"/>
    <property type="match status" value="1"/>
</dbReference>
<dbReference type="PANTHER" id="PTHR32438">
    <property type="entry name" value="4-ALPHA-GLUCANOTRANSFERASE DPE1, CHLOROPLASTIC/AMYLOPLASTIC"/>
    <property type="match status" value="1"/>
</dbReference>
<evidence type="ECO:0000256" key="3">
    <source>
        <dbReference type="ARBA" id="ARBA00012560"/>
    </source>
</evidence>
<keyword evidence="7 10" id="KW-0119">Carbohydrate metabolism</keyword>
<comment type="similarity">
    <text evidence="2 10">Belongs to the disproportionating enzyme family.</text>
</comment>
<keyword evidence="12" id="KW-1185">Reference proteome</keyword>
<dbReference type="InterPro" id="IPR017853">
    <property type="entry name" value="GH"/>
</dbReference>
<evidence type="ECO:0000256" key="8">
    <source>
        <dbReference type="ARBA" id="ARBA00031423"/>
    </source>
</evidence>
<name>A0A1I7GMU2_9FIRM</name>
<accession>A0A1I7GMU2</accession>
<sequence length="525" mass="60170">MTHSNTEKNDATRSAGILLPVFSLPSRYGAGCFSREAYAFIDRLHDAGQRYWQILPLNPAGRGDSPYMSDAAFAGNHYFISPDDLAARGLLTAAELDEAAGAYDDARREWTKNHPDDPAAICYTASNEVRDTLYRTAFRRWKAQPAEGGFLDFTLQNEDWLDDACLFRLIQEEQGEAPWADWPEGLRDRDRETMDSFVSSHREDLLYLKWLQYEFQQEWQRIREYASDRQVEIIGDIPIYVALESADCWAHPEIFQLGEDRKPVAVAGCPPDAFSEDGQLWGNPLYDWDGNTEAVLDWWLFRMARASVLYDVIRIDHFRGLASYYAIPAAASSALNGRWVPGPGMKLFRTIENALGKIRFIAEDLGFLTDDVYELMQETGYPGMKVLQFAFDSGEDNPYLPQNYKTDRSVVYTGTHDNDTSRGWYRKLPEWEQDFVSRTLGTVRGGDTYRIPEEYLAHLLIRLAMNSQCRLAVIPMQDWLNLDSRARLNTPGIPEGSWRWQMEAEAFTPELARTIRTITGEYGRR</sequence>
<dbReference type="InterPro" id="IPR003385">
    <property type="entry name" value="Glyco_hydro_77"/>
</dbReference>
<comment type="catalytic activity">
    <reaction evidence="1 10">
        <text>Transfers a segment of a (1-&gt;4)-alpha-D-glucan to a new position in an acceptor, which may be glucose or a (1-&gt;4)-alpha-D-glucan.</text>
        <dbReference type="EC" id="2.4.1.25"/>
    </reaction>
</comment>
<dbReference type="SUPFAM" id="SSF51445">
    <property type="entry name" value="(Trans)glycosidases"/>
    <property type="match status" value="1"/>
</dbReference>
<reference evidence="11 12" key="1">
    <citation type="submission" date="2016-10" db="EMBL/GenBank/DDBJ databases">
        <authorList>
            <person name="de Groot N.N."/>
        </authorList>
    </citation>
    <scope>NUCLEOTIDE SEQUENCE [LARGE SCALE GENOMIC DNA]</scope>
    <source>
        <strain evidence="11 12">KHGC13</strain>
    </source>
</reference>
<dbReference type="NCBIfam" id="NF011080">
    <property type="entry name" value="PRK14508.1-3"/>
    <property type="match status" value="1"/>
</dbReference>
<evidence type="ECO:0000256" key="7">
    <source>
        <dbReference type="ARBA" id="ARBA00023277"/>
    </source>
</evidence>
<dbReference type="RefSeq" id="WP_177207395.1">
    <property type="nucleotide sequence ID" value="NZ_FOWF01000008.1"/>
</dbReference>
<dbReference type="EC" id="2.4.1.25" evidence="3 10"/>
<protein>
    <recommendedName>
        <fullName evidence="4 10">4-alpha-glucanotransferase</fullName>
        <ecNumber evidence="3 10">2.4.1.25</ecNumber>
    </recommendedName>
    <alternativeName>
        <fullName evidence="8 10">Amylomaltase</fullName>
    </alternativeName>
    <alternativeName>
        <fullName evidence="9 10">Disproportionating enzyme</fullName>
    </alternativeName>
</protein>
<dbReference type="STRING" id="155865.SAMN05216515_10850"/>
<gene>
    <name evidence="11" type="ORF">SAMN05216508_10818</name>
</gene>
<dbReference type="Proteomes" id="UP000198817">
    <property type="component" value="Unassembled WGS sequence"/>
</dbReference>
<evidence type="ECO:0000313" key="12">
    <source>
        <dbReference type="Proteomes" id="UP000198817"/>
    </source>
</evidence>
<evidence type="ECO:0000256" key="2">
    <source>
        <dbReference type="ARBA" id="ARBA00005684"/>
    </source>
</evidence>
<organism evidence="11 12">
    <name type="scientific">Eubacterium pyruvativorans</name>
    <dbReference type="NCBI Taxonomy" id="155865"/>
    <lineage>
        <taxon>Bacteria</taxon>
        <taxon>Bacillati</taxon>
        <taxon>Bacillota</taxon>
        <taxon>Clostridia</taxon>
        <taxon>Eubacteriales</taxon>
        <taxon>Eubacteriaceae</taxon>
        <taxon>Eubacterium</taxon>
    </lineage>
</organism>
<keyword evidence="6 10" id="KW-0808">Transferase</keyword>
<evidence type="ECO:0000313" key="11">
    <source>
        <dbReference type="EMBL" id="SFU49783.1"/>
    </source>
</evidence>
<dbReference type="AlphaFoldDB" id="A0A1I7GMU2"/>
<dbReference type="Pfam" id="PF02446">
    <property type="entry name" value="Glyco_hydro_77"/>
    <property type="match status" value="1"/>
</dbReference>
<evidence type="ECO:0000256" key="9">
    <source>
        <dbReference type="ARBA" id="ARBA00031501"/>
    </source>
</evidence>
<proteinExistence type="inferred from homology"/>
<dbReference type="GO" id="GO:0004134">
    <property type="term" value="F:4-alpha-glucanotransferase activity"/>
    <property type="evidence" value="ECO:0007669"/>
    <property type="project" value="UniProtKB-EC"/>
</dbReference>
<dbReference type="PANTHER" id="PTHR32438:SF5">
    <property type="entry name" value="4-ALPHA-GLUCANOTRANSFERASE DPE1, CHLOROPLASTIC_AMYLOPLASTIC"/>
    <property type="match status" value="1"/>
</dbReference>
<evidence type="ECO:0000256" key="10">
    <source>
        <dbReference type="RuleBase" id="RU361207"/>
    </source>
</evidence>
<evidence type="ECO:0000256" key="1">
    <source>
        <dbReference type="ARBA" id="ARBA00000439"/>
    </source>
</evidence>
<dbReference type="EMBL" id="FPBT01000008">
    <property type="protein sequence ID" value="SFU49783.1"/>
    <property type="molecule type" value="Genomic_DNA"/>
</dbReference>
<dbReference type="GO" id="GO:0005975">
    <property type="term" value="P:carbohydrate metabolic process"/>
    <property type="evidence" value="ECO:0007669"/>
    <property type="project" value="InterPro"/>
</dbReference>